<reference evidence="4 5" key="1">
    <citation type="submission" date="2023-05" db="EMBL/GenBank/DDBJ databases">
        <title>[ruminococcus] sp. nov., isolated from a pig farm feces dump.</title>
        <authorList>
            <person name="Chang Y.-H."/>
        </authorList>
    </citation>
    <scope>NUCLEOTIDE SEQUENCE [LARGE SCALE GENOMIC DNA]</scope>
    <source>
        <strain evidence="4 5">YH-rum2234</strain>
    </source>
</reference>
<dbReference type="PROSITE" id="PS50868">
    <property type="entry name" value="POST_SET"/>
    <property type="match status" value="1"/>
</dbReference>
<accession>A0AAP4B7I7</accession>
<evidence type="ECO:0000259" key="3">
    <source>
        <dbReference type="PROSITE" id="PS50868"/>
    </source>
</evidence>
<dbReference type="PANTHER" id="PTHR18964">
    <property type="entry name" value="ROK (REPRESSOR, ORF, KINASE) FAMILY"/>
    <property type="match status" value="1"/>
</dbReference>
<dbReference type="InterPro" id="IPR003616">
    <property type="entry name" value="Post-SET_dom"/>
</dbReference>
<dbReference type="PANTHER" id="PTHR18964:SF149">
    <property type="entry name" value="BIFUNCTIONAL UDP-N-ACETYLGLUCOSAMINE 2-EPIMERASE_N-ACETYLMANNOSAMINE KINASE"/>
    <property type="match status" value="1"/>
</dbReference>
<evidence type="ECO:0000313" key="5">
    <source>
        <dbReference type="Proteomes" id="UP001300383"/>
    </source>
</evidence>
<dbReference type="Proteomes" id="UP001300383">
    <property type="component" value="Unassembled WGS sequence"/>
</dbReference>
<dbReference type="AlphaFoldDB" id="A0AAP4B7I7"/>
<comment type="caution">
    <text evidence="4">The sequence shown here is derived from an EMBL/GenBank/DDBJ whole genome shotgun (WGS) entry which is preliminary data.</text>
</comment>
<keyword evidence="2" id="KW-0812">Transmembrane</keyword>
<dbReference type="Gene3D" id="3.30.420.40">
    <property type="match status" value="2"/>
</dbReference>
<feature type="domain" description="Post-SET" evidence="3">
    <location>
        <begin position="180"/>
        <end position="196"/>
    </location>
</feature>
<dbReference type="InterPro" id="IPR000600">
    <property type="entry name" value="ROK"/>
</dbReference>
<keyword evidence="2" id="KW-1133">Transmembrane helix</keyword>
<keyword evidence="5" id="KW-1185">Reference proteome</keyword>
<protein>
    <submittedName>
        <fullName evidence="4">ROK family protein</fullName>
    </submittedName>
</protein>
<sequence>MNFYMGIDVGGTKTSYGLFDEDKKLIYKEKLPSDDQKGPLEFFGQVAKKLLEFAEAAENRGGSLAGIGIGVPGFVDFEKGIIARIPSLPRLDGFGVADFLREQLSAAGKGEIPVVVDNDGHCGALAEYRQGAGKGHRNMLYCPVSTGISTGMILDGRLFRGSNGASGESGHMLTCIPEEEQIPCMCGNSGCFNSMGSGKAILTHVRRWLEEGETSILPELAGGTEHITAKHINEAYEKGDALAVRAVEQMAHYLAVWIFNVYMLLNVDCIVFAGGLLAMGDKLFGRIREEFERYHTNGFPVEFHFTKLGEDSGLIGAMELLF</sequence>
<dbReference type="Pfam" id="PF00480">
    <property type="entry name" value="ROK"/>
    <property type="match status" value="1"/>
</dbReference>
<evidence type="ECO:0000256" key="1">
    <source>
        <dbReference type="ARBA" id="ARBA00006479"/>
    </source>
</evidence>
<dbReference type="SUPFAM" id="SSF53067">
    <property type="entry name" value="Actin-like ATPase domain"/>
    <property type="match status" value="1"/>
</dbReference>
<dbReference type="InterPro" id="IPR043129">
    <property type="entry name" value="ATPase_NBD"/>
</dbReference>
<name>A0AAP4B7I7_9FIRM</name>
<evidence type="ECO:0000313" key="4">
    <source>
        <dbReference type="EMBL" id="MDI9241321.1"/>
    </source>
</evidence>
<keyword evidence="2" id="KW-0472">Membrane</keyword>
<proteinExistence type="inferred from homology"/>
<feature type="transmembrane region" description="Helical" evidence="2">
    <location>
        <begin position="254"/>
        <end position="278"/>
    </location>
</feature>
<evidence type="ECO:0000256" key="2">
    <source>
        <dbReference type="SAM" id="Phobius"/>
    </source>
</evidence>
<gene>
    <name evidence="4" type="ORF">QJ036_02355</name>
</gene>
<organism evidence="4 5">
    <name type="scientific">Fusibacillus kribbianus</name>
    <dbReference type="NCBI Taxonomy" id="3044208"/>
    <lineage>
        <taxon>Bacteria</taxon>
        <taxon>Bacillati</taxon>
        <taxon>Bacillota</taxon>
        <taxon>Clostridia</taxon>
        <taxon>Lachnospirales</taxon>
        <taxon>Lachnospiraceae</taxon>
        <taxon>Fusibacillus</taxon>
    </lineage>
</organism>
<dbReference type="EMBL" id="JASGBQ010000002">
    <property type="protein sequence ID" value="MDI9241321.1"/>
    <property type="molecule type" value="Genomic_DNA"/>
</dbReference>
<dbReference type="RefSeq" id="WP_283229830.1">
    <property type="nucleotide sequence ID" value="NZ_JASGBQ010000002.1"/>
</dbReference>
<comment type="similarity">
    <text evidence="1">Belongs to the ROK (NagC/XylR) family.</text>
</comment>